<sequence>MDYKEIYKKWLEDDRFDDETKKDLLSIKDDDEEIKDRFHQSLKFGTAGLRGKLGAGTNRMNVYNVAQATQGFADTIAEAGDEAKKKGVAIAYDVRHKSKEFAKVTAEVFAANGIKVYIHKEIQPTPVCSYTIRKLGNVAGVMVTASHNPREYNGYKAYNHEGSQILDETADKILGHIAEHPDFFEIPRMDFDKALEEGIVEYVDDQLIEDYIKEVKACTINDEAIDKNINVVYTPLNGCGNKLVRRILDERGFKNVHIVKEQENPDPDFTTVGYPNPEDPKAFKYSETLGKEVGADLLLATDPDSDRCAVEIRDKDGEYKFLTGNLIGSLLANYILEALAAKGQLPENGAVVKSLVSTDLVKPIANKYGVRVYDVLTGFKNIYAVANELDENESGKFIFGFEESIGYNYKDFVRDKDAVNSAMMITEMAAYYKESNKSLLDVIEDLFKEFGYYSNDVISIVLEGLDGQERISRIMSKVRNNPIKELCGLKVKTIIDYQNDETGLPKSNVLKYYLEDNSWFALRPSGTEPKIKLYINAIGESSGKSQEKLKGINDFMQEVINSIE</sequence>
<dbReference type="InterPro" id="IPR016055">
    <property type="entry name" value="A-D-PHexomutase_a/b/a-I/II/III"/>
</dbReference>
<evidence type="ECO:0000256" key="13">
    <source>
        <dbReference type="ARBA" id="ARBA00041467"/>
    </source>
</evidence>
<evidence type="ECO:0000256" key="3">
    <source>
        <dbReference type="ARBA" id="ARBA00005164"/>
    </source>
</evidence>
<comment type="caution">
    <text evidence="19">The sequence shown here is derived from an EMBL/GenBank/DDBJ whole genome shotgun (WGS) entry which is preliminary data.</text>
</comment>
<dbReference type="InterPro" id="IPR016066">
    <property type="entry name" value="A-D-PHexomutase_CS"/>
</dbReference>
<evidence type="ECO:0000313" key="19">
    <source>
        <dbReference type="EMBL" id="KWZ77554.1"/>
    </source>
</evidence>
<dbReference type="GO" id="GO:0006166">
    <property type="term" value="P:purine ribonucleoside salvage"/>
    <property type="evidence" value="ECO:0007669"/>
    <property type="project" value="TreeGrafter"/>
</dbReference>
<dbReference type="PANTHER" id="PTHR45745">
    <property type="entry name" value="PHOSPHOMANNOMUTASE 45A"/>
    <property type="match status" value="1"/>
</dbReference>
<reference evidence="20" key="1">
    <citation type="submission" date="2016-01" db="EMBL/GenBank/DDBJ databases">
        <authorList>
            <person name="Mitreva M."/>
            <person name="Pepin K.H."/>
            <person name="Mihindukulasuriya K.A."/>
            <person name="Fulton R."/>
            <person name="Fronick C."/>
            <person name="O'Laughlin M."/>
            <person name="Miner T."/>
            <person name="Herter B."/>
            <person name="Rosa B.A."/>
            <person name="Cordes M."/>
            <person name="Tomlinson C."/>
            <person name="Wollam A."/>
            <person name="Palsikar V.B."/>
            <person name="Mardis E.R."/>
            <person name="Wilson R.K."/>
        </authorList>
    </citation>
    <scope>NUCLEOTIDE SEQUENCE [LARGE SCALE GENOMIC DNA]</scope>
    <source>
        <strain evidence="20">MJR8151</strain>
    </source>
</reference>
<keyword evidence="8 14" id="KW-0479">Metal-binding</keyword>
<dbReference type="PRINTS" id="PR00509">
    <property type="entry name" value="PGMPMM"/>
</dbReference>
<dbReference type="GO" id="GO:0004614">
    <property type="term" value="F:phosphoglucomutase activity"/>
    <property type="evidence" value="ECO:0007669"/>
    <property type="project" value="UniProtKB-EC"/>
</dbReference>
<dbReference type="Gene3D" id="3.30.310.50">
    <property type="entry name" value="Alpha-D-phosphohexomutase, C-terminal domain"/>
    <property type="match status" value="1"/>
</dbReference>
<protein>
    <recommendedName>
        <fullName evidence="11">Phosphoglucomutase</fullName>
        <ecNumber evidence="6">5.4.2.2</ecNumber>
    </recommendedName>
    <alternativeName>
        <fullName evidence="13">Alpha-phosphoglucomutase</fullName>
    </alternativeName>
    <alternativeName>
        <fullName evidence="12">Glucose phosphomutase</fullName>
    </alternativeName>
</protein>
<dbReference type="PATRIC" id="fig|33036.3.peg.1362"/>
<accession>A0A133KDK9</accession>
<dbReference type="OrthoDB" id="9806956at2"/>
<keyword evidence="7" id="KW-0597">Phosphoprotein</keyword>
<dbReference type="CDD" id="cd05799">
    <property type="entry name" value="PGM2"/>
    <property type="match status" value="1"/>
</dbReference>
<evidence type="ECO:0000256" key="2">
    <source>
        <dbReference type="ARBA" id="ARBA00001946"/>
    </source>
</evidence>
<evidence type="ECO:0000256" key="10">
    <source>
        <dbReference type="ARBA" id="ARBA00023235"/>
    </source>
</evidence>
<evidence type="ECO:0000256" key="11">
    <source>
        <dbReference type="ARBA" id="ARBA00039995"/>
    </source>
</evidence>
<dbReference type="InterPro" id="IPR005846">
    <property type="entry name" value="A-D-PHexomutase_a/b/a-III"/>
</dbReference>
<evidence type="ECO:0000256" key="8">
    <source>
        <dbReference type="ARBA" id="ARBA00022723"/>
    </source>
</evidence>
<evidence type="ECO:0000256" key="6">
    <source>
        <dbReference type="ARBA" id="ARBA00012728"/>
    </source>
</evidence>
<dbReference type="Proteomes" id="UP000070383">
    <property type="component" value="Unassembled WGS sequence"/>
</dbReference>
<dbReference type="PROSITE" id="PS00710">
    <property type="entry name" value="PGM_PMM"/>
    <property type="match status" value="1"/>
</dbReference>
<comment type="pathway">
    <text evidence="4">Lipid metabolism.</text>
</comment>
<dbReference type="InterPro" id="IPR005843">
    <property type="entry name" value="A-D-PHexomutase_C"/>
</dbReference>
<evidence type="ECO:0000256" key="9">
    <source>
        <dbReference type="ARBA" id="ARBA00022842"/>
    </source>
</evidence>
<comment type="similarity">
    <text evidence="5 14">Belongs to the phosphohexose mutase family.</text>
</comment>
<keyword evidence="10" id="KW-0413">Isomerase</keyword>
<dbReference type="STRING" id="33036.HMPREF3200_01374"/>
<evidence type="ECO:0000313" key="20">
    <source>
        <dbReference type="Proteomes" id="UP000070383"/>
    </source>
</evidence>
<dbReference type="Pfam" id="PF02879">
    <property type="entry name" value="PGM_PMM_II"/>
    <property type="match status" value="1"/>
</dbReference>
<comment type="pathway">
    <text evidence="3">Glycolipid metabolism; diglucosyl-diacylglycerol biosynthesis.</text>
</comment>
<dbReference type="Gene3D" id="3.40.120.10">
    <property type="entry name" value="Alpha-D-Glucose-1,6-Bisphosphate, subunit A, domain 3"/>
    <property type="match status" value="3"/>
</dbReference>
<feature type="domain" description="Alpha-D-phosphohexomutase alpha/beta/alpha" evidence="18">
    <location>
        <begin position="324"/>
        <end position="450"/>
    </location>
</feature>
<proteinExistence type="inferred from homology"/>
<keyword evidence="20" id="KW-1185">Reference proteome</keyword>
<comment type="cofactor">
    <cofactor evidence="2">
        <name>Mg(2+)</name>
        <dbReference type="ChEBI" id="CHEBI:18420"/>
    </cofactor>
</comment>
<feature type="domain" description="Alpha-D-phosphohexomutase C-terminal" evidence="15">
    <location>
        <begin position="500"/>
        <end position="537"/>
    </location>
</feature>
<feature type="domain" description="Alpha-D-phosphohexomutase alpha/beta/alpha" evidence="16">
    <location>
        <begin position="42"/>
        <end position="179"/>
    </location>
</feature>
<evidence type="ECO:0000259" key="15">
    <source>
        <dbReference type="Pfam" id="PF00408"/>
    </source>
</evidence>
<evidence type="ECO:0000259" key="18">
    <source>
        <dbReference type="Pfam" id="PF02880"/>
    </source>
</evidence>
<dbReference type="Pfam" id="PF02878">
    <property type="entry name" value="PGM_PMM_I"/>
    <property type="match status" value="1"/>
</dbReference>
<evidence type="ECO:0000259" key="16">
    <source>
        <dbReference type="Pfam" id="PF02878"/>
    </source>
</evidence>
<dbReference type="Pfam" id="PF02880">
    <property type="entry name" value="PGM_PMM_III"/>
    <property type="match status" value="1"/>
</dbReference>
<evidence type="ECO:0000256" key="5">
    <source>
        <dbReference type="ARBA" id="ARBA00010231"/>
    </source>
</evidence>
<dbReference type="SUPFAM" id="SSF55957">
    <property type="entry name" value="Phosphoglucomutase, C-terminal domain"/>
    <property type="match status" value="1"/>
</dbReference>
<dbReference type="EMBL" id="LRPM01000048">
    <property type="protein sequence ID" value="KWZ77554.1"/>
    <property type="molecule type" value="Genomic_DNA"/>
</dbReference>
<dbReference type="GO" id="GO:0005975">
    <property type="term" value="P:carbohydrate metabolic process"/>
    <property type="evidence" value="ECO:0007669"/>
    <property type="project" value="InterPro"/>
</dbReference>
<organism evidence="19 20">
    <name type="scientific">Anaerococcus tetradius</name>
    <dbReference type="NCBI Taxonomy" id="33036"/>
    <lineage>
        <taxon>Bacteria</taxon>
        <taxon>Bacillati</taxon>
        <taxon>Bacillota</taxon>
        <taxon>Tissierellia</taxon>
        <taxon>Tissierellales</taxon>
        <taxon>Peptoniphilaceae</taxon>
        <taxon>Anaerococcus</taxon>
    </lineage>
</organism>
<dbReference type="InterPro" id="IPR005844">
    <property type="entry name" value="A-D-PHexomutase_a/b/a-I"/>
</dbReference>
<dbReference type="InterPro" id="IPR036900">
    <property type="entry name" value="A-D-PHexomutase_C_sf"/>
</dbReference>
<dbReference type="GO" id="GO:0000287">
    <property type="term" value="F:magnesium ion binding"/>
    <property type="evidence" value="ECO:0007669"/>
    <property type="project" value="InterPro"/>
</dbReference>
<dbReference type="RefSeq" id="WP_060929607.1">
    <property type="nucleotide sequence ID" value="NZ_CAMPNK010000012.1"/>
</dbReference>
<evidence type="ECO:0000256" key="1">
    <source>
        <dbReference type="ARBA" id="ARBA00000443"/>
    </source>
</evidence>
<evidence type="ECO:0000256" key="14">
    <source>
        <dbReference type="RuleBase" id="RU004326"/>
    </source>
</evidence>
<dbReference type="AlphaFoldDB" id="A0A133KDK9"/>
<dbReference type="GO" id="GO:0008973">
    <property type="term" value="F:phosphopentomutase activity"/>
    <property type="evidence" value="ECO:0007669"/>
    <property type="project" value="TreeGrafter"/>
</dbReference>
<dbReference type="InterPro" id="IPR005845">
    <property type="entry name" value="A-D-PHexomutase_a/b/a-II"/>
</dbReference>
<comment type="catalytic activity">
    <reaction evidence="1">
        <text>alpha-D-glucose 1-phosphate = alpha-D-glucose 6-phosphate</text>
        <dbReference type="Rhea" id="RHEA:23536"/>
        <dbReference type="ChEBI" id="CHEBI:58225"/>
        <dbReference type="ChEBI" id="CHEBI:58601"/>
        <dbReference type="EC" id="5.4.2.2"/>
    </reaction>
</comment>
<dbReference type="Pfam" id="PF00408">
    <property type="entry name" value="PGM_PMM_IV"/>
    <property type="match status" value="1"/>
</dbReference>
<evidence type="ECO:0000259" key="17">
    <source>
        <dbReference type="Pfam" id="PF02879"/>
    </source>
</evidence>
<evidence type="ECO:0000256" key="12">
    <source>
        <dbReference type="ARBA" id="ARBA00041398"/>
    </source>
</evidence>
<feature type="domain" description="Alpha-D-phosphohexomutase alpha/beta/alpha" evidence="17">
    <location>
        <begin position="210"/>
        <end position="314"/>
    </location>
</feature>
<evidence type="ECO:0000256" key="4">
    <source>
        <dbReference type="ARBA" id="ARBA00005189"/>
    </source>
</evidence>
<name>A0A133KDK9_9FIRM</name>
<dbReference type="InterPro" id="IPR005841">
    <property type="entry name" value="Alpha-D-phosphohexomutase_SF"/>
</dbReference>
<dbReference type="PANTHER" id="PTHR45745:SF1">
    <property type="entry name" value="PHOSPHOGLUCOMUTASE 2B-RELATED"/>
    <property type="match status" value="1"/>
</dbReference>
<evidence type="ECO:0000256" key="7">
    <source>
        <dbReference type="ARBA" id="ARBA00022553"/>
    </source>
</evidence>
<keyword evidence="9 14" id="KW-0460">Magnesium</keyword>
<dbReference type="SUPFAM" id="SSF53738">
    <property type="entry name" value="Phosphoglucomutase, first 3 domains"/>
    <property type="match status" value="3"/>
</dbReference>
<gene>
    <name evidence="19" type="ORF">HMPREF3200_01374</name>
</gene>
<dbReference type="EC" id="5.4.2.2" evidence="6"/>